<dbReference type="GO" id="GO:0003676">
    <property type="term" value="F:nucleic acid binding"/>
    <property type="evidence" value="ECO:0007669"/>
    <property type="project" value="InterPro"/>
</dbReference>
<accession>A0A8C1KNT3</accession>
<dbReference type="Proteomes" id="UP000694427">
    <property type="component" value="Unplaced"/>
</dbReference>
<organism evidence="1 2">
    <name type="scientific">Cyprinus carpio</name>
    <name type="common">Common carp</name>
    <dbReference type="NCBI Taxonomy" id="7962"/>
    <lineage>
        <taxon>Eukaryota</taxon>
        <taxon>Metazoa</taxon>
        <taxon>Chordata</taxon>
        <taxon>Craniata</taxon>
        <taxon>Vertebrata</taxon>
        <taxon>Euteleostomi</taxon>
        <taxon>Actinopterygii</taxon>
        <taxon>Neopterygii</taxon>
        <taxon>Teleostei</taxon>
        <taxon>Ostariophysi</taxon>
        <taxon>Cypriniformes</taxon>
        <taxon>Cyprinidae</taxon>
        <taxon>Cyprininae</taxon>
        <taxon>Cyprinus</taxon>
    </lineage>
</organism>
<proteinExistence type="predicted"/>
<keyword evidence="2" id="KW-1185">Reference proteome</keyword>
<dbReference type="Gene3D" id="3.30.70.330">
    <property type="match status" value="2"/>
</dbReference>
<dbReference type="InterPro" id="IPR012677">
    <property type="entry name" value="Nucleotide-bd_a/b_plait_sf"/>
</dbReference>
<evidence type="ECO:0000313" key="2">
    <source>
        <dbReference type="Proteomes" id="UP000694427"/>
    </source>
</evidence>
<dbReference type="AlphaFoldDB" id="A0A8C1KNT3"/>
<dbReference type="Ensembl" id="ENSCCRT00010054058.1">
    <property type="protein sequence ID" value="ENSCCRP00010049313.1"/>
    <property type="gene ID" value="ENSCCRG00010020896.1"/>
</dbReference>
<reference evidence="1" key="1">
    <citation type="submission" date="2025-08" db="UniProtKB">
        <authorList>
            <consortium name="Ensembl"/>
        </authorList>
    </citation>
    <scope>IDENTIFICATION</scope>
</reference>
<reference evidence="1" key="2">
    <citation type="submission" date="2025-09" db="UniProtKB">
        <authorList>
            <consortium name="Ensembl"/>
        </authorList>
    </citation>
    <scope>IDENTIFICATION</scope>
</reference>
<sequence length="132" mass="14970">MLRCTIILCSSRPVYQPIFLGWCCNNRLDSKTNLSCGFRYVNLTHRQHVLNALNALIELTGKPIRLMWAETDSTLRKSVIGNIIIKGLAKDINNLALSRTFSGFRKILSSRVVFQVPVKILHFKDVNLQVGI</sequence>
<evidence type="ECO:0000313" key="1">
    <source>
        <dbReference type="Ensembl" id="ENSCCRP00010049313.1"/>
    </source>
</evidence>
<name>A0A8C1KNT3_CYPCA</name>
<dbReference type="SUPFAM" id="SSF54928">
    <property type="entry name" value="RNA-binding domain, RBD"/>
    <property type="match status" value="1"/>
</dbReference>
<dbReference type="InterPro" id="IPR035979">
    <property type="entry name" value="RBD_domain_sf"/>
</dbReference>
<protein>
    <submittedName>
        <fullName evidence="1">Uncharacterized protein</fullName>
    </submittedName>
</protein>